<organism evidence="1 2">
    <name type="scientific">Taxus chinensis</name>
    <name type="common">Chinese yew</name>
    <name type="synonym">Taxus wallichiana var. chinensis</name>
    <dbReference type="NCBI Taxonomy" id="29808"/>
    <lineage>
        <taxon>Eukaryota</taxon>
        <taxon>Viridiplantae</taxon>
        <taxon>Streptophyta</taxon>
        <taxon>Embryophyta</taxon>
        <taxon>Tracheophyta</taxon>
        <taxon>Spermatophyta</taxon>
        <taxon>Pinopsida</taxon>
        <taxon>Pinidae</taxon>
        <taxon>Conifers II</taxon>
        <taxon>Cupressales</taxon>
        <taxon>Taxaceae</taxon>
        <taxon>Taxus</taxon>
    </lineage>
</organism>
<proteinExistence type="predicted"/>
<keyword evidence="2" id="KW-1185">Reference proteome</keyword>
<dbReference type="EMBL" id="JAHRHJ020003813">
    <property type="protein sequence ID" value="KAH9290530.1"/>
    <property type="molecule type" value="Genomic_DNA"/>
</dbReference>
<dbReference type="Proteomes" id="UP000824469">
    <property type="component" value="Unassembled WGS sequence"/>
</dbReference>
<reference evidence="1 2" key="1">
    <citation type="journal article" date="2021" name="Nat. Plants">
        <title>The Taxus genome provides insights into paclitaxel biosynthesis.</title>
        <authorList>
            <person name="Xiong X."/>
            <person name="Gou J."/>
            <person name="Liao Q."/>
            <person name="Li Y."/>
            <person name="Zhou Q."/>
            <person name="Bi G."/>
            <person name="Li C."/>
            <person name="Du R."/>
            <person name="Wang X."/>
            <person name="Sun T."/>
            <person name="Guo L."/>
            <person name="Liang H."/>
            <person name="Lu P."/>
            <person name="Wu Y."/>
            <person name="Zhang Z."/>
            <person name="Ro D.K."/>
            <person name="Shang Y."/>
            <person name="Huang S."/>
            <person name="Yan J."/>
        </authorList>
    </citation>
    <scope>NUCLEOTIDE SEQUENCE [LARGE SCALE GENOMIC DNA]</scope>
    <source>
        <strain evidence="1">Ta-2019</strain>
    </source>
</reference>
<gene>
    <name evidence="1" type="ORF">KI387_034647</name>
</gene>
<evidence type="ECO:0000313" key="2">
    <source>
        <dbReference type="Proteomes" id="UP000824469"/>
    </source>
</evidence>
<feature type="non-terminal residue" evidence="1">
    <location>
        <position position="120"/>
    </location>
</feature>
<accession>A0AA38F693</accession>
<name>A0AA38F693_TAXCH</name>
<sequence length="120" mass="14351">MADNENQNQNQNQNQNRPLHERIAYLQDTLLRLPIEDETNDSLQQLRIRLGSMCSEFRFLHRYENLMPSLMQFLLQDLHRSMIAVVWEFLGQGNEHQRRQTFLFQARLALIISPRDVDEV</sequence>
<evidence type="ECO:0000313" key="1">
    <source>
        <dbReference type="EMBL" id="KAH9290530.1"/>
    </source>
</evidence>
<protein>
    <submittedName>
        <fullName evidence="1">Uncharacterized protein</fullName>
    </submittedName>
</protein>
<dbReference type="AlphaFoldDB" id="A0AA38F693"/>
<comment type="caution">
    <text evidence="1">The sequence shown here is derived from an EMBL/GenBank/DDBJ whole genome shotgun (WGS) entry which is preliminary data.</text>
</comment>